<dbReference type="SUPFAM" id="SSF51905">
    <property type="entry name" value="FAD/NAD(P)-binding domain"/>
    <property type="match status" value="1"/>
</dbReference>
<organism evidence="3 4">
    <name type="scientific">Streptomyces cacaoi</name>
    <dbReference type="NCBI Taxonomy" id="1898"/>
    <lineage>
        <taxon>Bacteria</taxon>
        <taxon>Bacillati</taxon>
        <taxon>Actinomycetota</taxon>
        <taxon>Actinomycetes</taxon>
        <taxon>Kitasatosporales</taxon>
        <taxon>Streptomycetaceae</taxon>
        <taxon>Streptomyces</taxon>
    </lineage>
</organism>
<protein>
    <recommendedName>
        <fullName evidence="2">FAD-binding domain-containing protein</fullName>
    </recommendedName>
</protein>
<dbReference type="PANTHER" id="PTHR42685:SF22">
    <property type="entry name" value="CONDITIONED MEDIUM FACTOR RECEPTOR 1"/>
    <property type="match status" value="1"/>
</dbReference>
<dbReference type="Proteomes" id="UP000319210">
    <property type="component" value="Unassembled WGS sequence"/>
</dbReference>
<evidence type="ECO:0000256" key="1">
    <source>
        <dbReference type="SAM" id="MobiDB-lite"/>
    </source>
</evidence>
<feature type="region of interest" description="Disordered" evidence="1">
    <location>
        <begin position="441"/>
        <end position="553"/>
    </location>
</feature>
<evidence type="ECO:0000259" key="2">
    <source>
        <dbReference type="Pfam" id="PF01494"/>
    </source>
</evidence>
<dbReference type="OrthoDB" id="103324at2"/>
<dbReference type="Pfam" id="PF01494">
    <property type="entry name" value="FAD_binding_3"/>
    <property type="match status" value="1"/>
</dbReference>
<dbReference type="PANTHER" id="PTHR42685">
    <property type="entry name" value="GERANYLGERANYL DIPHOSPHATE REDUCTASE"/>
    <property type="match status" value="1"/>
</dbReference>
<accession>A0A4Y3QW62</accession>
<dbReference type="PRINTS" id="PR00420">
    <property type="entry name" value="RNGMNOXGNASE"/>
</dbReference>
<evidence type="ECO:0000313" key="3">
    <source>
        <dbReference type="EMBL" id="GEB48907.1"/>
    </source>
</evidence>
<feature type="domain" description="FAD-binding" evidence="2">
    <location>
        <begin position="9"/>
        <end position="319"/>
    </location>
</feature>
<dbReference type="AlphaFoldDB" id="A0A4Y3QW62"/>
<dbReference type="InterPro" id="IPR002938">
    <property type="entry name" value="FAD-bd"/>
</dbReference>
<feature type="compositionally biased region" description="Basic and acidic residues" evidence="1">
    <location>
        <begin position="477"/>
        <end position="490"/>
    </location>
</feature>
<comment type="caution">
    <text evidence="3">The sequence shown here is derived from an EMBL/GenBank/DDBJ whole genome shotgun (WGS) entry which is preliminary data.</text>
</comment>
<gene>
    <name evidence="3" type="ORF">SCA03_14580</name>
</gene>
<dbReference type="InterPro" id="IPR036188">
    <property type="entry name" value="FAD/NAD-bd_sf"/>
</dbReference>
<sequence length="553" mass="60208">MREATRERFDVAVVGGRVAGSSAAAHLARAGLSVLLLERADSPGEILSTHTMQDLDCLDRLGVLERVLATGPPPMPRSTLWMDDCDLSVGHPEQPWLSVRRATLDGLLLETARRAGAEVRLGCKVTGLLRDGRDERVHGLRYTGPDGREVTVSSRLVVGADGRSSTVAKLTGARKYHQSWNERGAVWRYFEGLPAPPEFFFCRRGDDLLLAAPCDRGRVLLAVQPAVEDASRYRADGEIERTFRRAARPWGRDGHEWSDLLAHAEPDGAARMVLRYACFFRESAGPGWVLLGDAGHVKDVVTGQGICDAMRHAERLTARVMPAWRSDRALDAATRTWWHARDRDAAPMYWLSQDMGRAGVSPALFGSFFQRIAASERRKLRLQEVLGRRYPVRRFIAPYRFAAAIAARLRSGAAPAGATLREAGALVRTEALRRWAAVRPHYEQGGARPGQRDGRRAGQQGSPRDRRQDGRLGGTEPGREERARPGERRPARTGGDGGGSRAAVPAAGKTTAQKGGGDGDDRGADPYRAARTGGVRAHRAAGPASPVAEGSDE</sequence>
<dbReference type="Gene3D" id="3.50.50.60">
    <property type="entry name" value="FAD/NAD(P)-binding domain"/>
    <property type="match status" value="1"/>
</dbReference>
<reference evidence="3 4" key="1">
    <citation type="submission" date="2019-06" db="EMBL/GenBank/DDBJ databases">
        <title>Whole genome shotgun sequence of Streptomyces cacaoi subsp. cacaoi NBRC 12748.</title>
        <authorList>
            <person name="Hosoyama A."/>
            <person name="Uohara A."/>
            <person name="Ohji S."/>
            <person name="Ichikawa N."/>
        </authorList>
    </citation>
    <scope>NUCLEOTIDE SEQUENCE [LARGE SCALE GENOMIC DNA]</scope>
    <source>
        <strain evidence="3 4">NBRC 12748</strain>
    </source>
</reference>
<name>A0A4Y3QW62_STRCI</name>
<dbReference type="EMBL" id="BJMM01000004">
    <property type="protein sequence ID" value="GEB48907.1"/>
    <property type="molecule type" value="Genomic_DNA"/>
</dbReference>
<proteinExistence type="predicted"/>
<dbReference type="GO" id="GO:0071949">
    <property type="term" value="F:FAD binding"/>
    <property type="evidence" value="ECO:0007669"/>
    <property type="project" value="InterPro"/>
</dbReference>
<evidence type="ECO:0000313" key="4">
    <source>
        <dbReference type="Proteomes" id="UP000319210"/>
    </source>
</evidence>
<dbReference type="InterPro" id="IPR050407">
    <property type="entry name" value="Geranylgeranyl_reductase"/>
</dbReference>
<dbReference type="RefSeq" id="WP_141275259.1">
    <property type="nucleotide sequence ID" value="NZ_BJMM01000004.1"/>
</dbReference>
<keyword evidence="4" id="KW-1185">Reference proteome</keyword>